<dbReference type="AlphaFoldDB" id="L7FNQ8"/>
<gene>
    <name evidence="2" type="ORF">EIN_188280</name>
</gene>
<protein>
    <recommendedName>
        <fullName evidence="4">Late embryogenesis abundant protein LEA-2 subgroup domain-containing protein</fullName>
    </recommendedName>
</protein>
<accession>L7FNQ8</accession>
<name>L7FNQ8_ENTIV</name>
<dbReference type="RefSeq" id="XP_004259175.1">
    <property type="nucleotide sequence ID" value="XM_004259127.1"/>
</dbReference>
<sequence length="149" mass="16904">MIISYILRRAAFTISFILLIGYFLGVIFVLYFGYIQSLFLHSDWKVNKVDSQLGTIDLIFTTGKDHNIKVSTFSIMGYLGDTYIGDAMVKDLKINKENSITLAVKDVTLDTLQENINTLAIRLGKIKVGWFNFDIDTNVRTLLLPDTII</sequence>
<keyword evidence="1" id="KW-0472">Membrane</keyword>
<dbReference type="GeneID" id="14891381"/>
<dbReference type="OMA" id="FSIMGYL"/>
<dbReference type="KEGG" id="eiv:EIN_188280"/>
<evidence type="ECO:0000313" key="2">
    <source>
        <dbReference type="EMBL" id="ELP92404.1"/>
    </source>
</evidence>
<proteinExistence type="predicted"/>
<keyword evidence="1" id="KW-1133">Transmembrane helix</keyword>
<keyword evidence="1" id="KW-0812">Transmembrane</keyword>
<reference evidence="2 3" key="1">
    <citation type="submission" date="2012-10" db="EMBL/GenBank/DDBJ databases">
        <authorList>
            <person name="Zafar N."/>
            <person name="Inman J."/>
            <person name="Hall N."/>
            <person name="Lorenzi H."/>
            <person name="Caler E."/>
        </authorList>
    </citation>
    <scope>NUCLEOTIDE SEQUENCE [LARGE SCALE GENOMIC DNA]</scope>
    <source>
        <strain evidence="2 3">IP1</strain>
    </source>
</reference>
<keyword evidence="3" id="KW-1185">Reference proteome</keyword>
<dbReference type="OrthoDB" id="28966at2759"/>
<organism evidence="2 3">
    <name type="scientific">Entamoeba invadens IP1</name>
    <dbReference type="NCBI Taxonomy" id="370355"/>
    <lineage>
        <taxon>Eukaryota</taxon>
        <taxon>Amoebozoa</taxon>
        <taxon>Evosea</taxon>
        <taxon>Archamoebae</taxon>
        <taxon>Mastigamoebida</taxon>
        <taxon>Entamoebidae</taxon>
        <taxon>Entamoeba</taxon>
    </lineage>
</organism>
<dbReference type="Proteomes" id="UP000014680">
    <property type="component" value="Unassembled WGS sequence"/>
</dbReference>
<dbReference type="VEuPathDB" id="AmoebaDB:EIN_188280"/>
<dbReference type="EMBL" id="KB206371">
    <property type="protein sequence ID" value="ELP92404.1"/>
    <property type="molecule type" value="Genomic_DNA"/>
</dbReference>
<feature type="transmembrane region" description="Helical" evidence="1">
    <location>
        <begin position="12"/>
        <end position="34"/>
    </location>
</feature>
<evidence type="ECO:0008006" key="4">
    <source>
        <dbReference type="Google" id="ProtNLM"/>
    </source>
</evidence>
<evidence type="ECO:0000256" key="1">
    <source>
        <dbReference type="SAM" id="Phobius"/>
    </source>
</evidence>
<evidence type="ECO:0000313" key="3">
    <source>
        <dbReference type="Proteomes" id="UP000014680"/>
    </source>
</evidence>